<dbReference type="InterPro" id="IPR009057">
    <property type="entry name" value="Homeodomain-like_sf"/>
</dbReference>
<evidence type="ECO:0000256" key="2">
    <source>
        <dbReference type="ARBA" id="ARBA00022737"/>
    </source>
</evidence>
<dbReference type="RefSeq" id="XP_044321806.1">
    <property type="nucleotide sequence ID" value="XM_044465871.1"/>
</dbReference>
<dbReference type="OrthoDB" id="2143914at2759"/>
<keyword evidence="2" id="KW-0677">Repeat</keyword>
<keyword evidence="3" id="KW-0805">Transcription regulation</keyword>
<reference evidence="9" key="1">
    <citation type="submission" date="2018-08" db="EMBL/GenBank/DDBJ databases">
        <authorList>
            <person name="Rossello M."/>
        </authorList>
    </citation>
    <scope>NUCLEOTIDE SEQUENCE [LARGE SCALE GENOMIC DNA]</scope>
    <source>
        <strain evidence="9">cv. Chinese Spring</strain>
    </source>
</reference>
<dbReference type="Pfam" id="PF00249">
    <property type="entry name" value="Myb_DNA-binding"/>
    <property type="match status" value="2"/>
</dbReference>
<dbReference type="STRING" id="4565.A0A3B6C1H2"/>
<evidence type="ECO:0000259" key="7">
    <source>
        <dbReference type="PROSITE" id="PS50090"/>
    </source>
</evidence>
<reference evidence="9" key="2">
    <citation type="submission" date="2018-10" db="UniProtKB">
        <authorList>
            <consortium name="EnsemblPlants"/>
        </authorList>
    </citation>
    <scope>IDENTIFICATION</scope>
</reference>
<dbReference type="PANTHER" id="PTHR48000:SF8">
    <property type="entry name" value="TRANSCRIPTION FACTOR RAX2-LIKE"/>
    <property type="match status" value="1"/>
</dbReference>
<dbReference type="Gramene" id="TraesSTA2B03G00846150.1">
    <property type="protein sequence ID" value="TraesSTA2B03G00846150.1"/>
    <property type="gene ID" value="TraesSTA2B03G00846150"/>
</dbReference>
<dbReference type="FunFam" id="1.10.10.60:FF:000015">
    <property type="entry name" value="Transcription factor RAX3"/>
    <property type="match status" value="1"/>
</dbReference>
<dbReference type="Gramene" id="TraesRN2B0100190900.1">
    <property type="protein sequence ID" value="TraesRN2B0100190900.1"/>
    <property type="gene ID" value="TraesRN2B0100190900"/>
</dbReference>
<sequence length="351" mass="38233">MGRAPCCDKNNVKKGPWSPEEDAKLKEFMDKHGTGGNWIALPQKAGLRRCGKSCRLRWLNYLRPNIKHGEFTEHEDRVICSMYASIGSRWSIIASQLPGRTDNDIKNYWNTKLKKKLMGSTTMAGAGPPPRAPRQNHHQHRPVLLPYSSSPHSNYSNFFPGARALLQQSAEPLTLQPQDHYMLGSSGSLNPMANNNGASAVQLQMLHATAAHRQLQVKEECGSGGAMIAFGCGDQQSCSSSDATQYAGGHYVHGGRHHGKEMSFDNNNGYSAYGMYGAGAGAVEQEHKLSFQLQHQQEQQQQAQLDYSYEEIKQLLMTAAASGGDGSGGLIHDPELIGAHAAAAAGKLTMM</sequence>
<evidence type="ECO:0000259" key="8">
    <source>
        <dbReference type="PROSITE" id="PS51294"/>
    </source>
</evidence>
<dbReference type="Gene3D" id="1.10.10.60">
    <property type="entry name" value="Homeodomain-like"/>
    <property type="match status" value="2"/>
</dbReference>
<dbReference type="InterPro" id="IPR001005">
    <property type="entry name" value="SANT/Myb"/>
</dbReference>
<dbReference type="SUPFAM" id="SSF46689">
    <property type="entry name" value="Homeodomain-like"/>
    <property type="match status" value="1"/>
</dbReference>
<feature type="domain" description="Myb-like" evidence="7">
    <location>
        <begin position="63"/>
        <end position="113"/>
    </location>
</feature>
<dbReference type="Gramene" id="TraesNOR2B03G00856320.1">
    <property type="protein sequence ID" value="TraesNOR2B03G00856320.1"/>
    <property type="gene ID" value="TraesNOR2B03G00856320"/>
</dbReference>
<evidence type="ECO:0000256" key="3">
    <source>
        <dbReference type="ARBA" id="ARBA00023015"/>
    </source>
</evidence>
<evidence type="ECO:0000256" key="5">
    <source>
        <dbReference type="ARBA" id="ARBA00023163"/>
    </source>
</evidence>
<dbReference type="GO" id="GO:0003677">
    <property type="term" value="F:DNA binding"/>
    <property type="evidence" value="ECO:0007669"/>
    <property type="project" value="UniProtKB-KW"/>
</dbReference>
<dbReference type="Gramene" id="TraesCS2B03G0185500.1">
    <property type="protein sequence ID" value="TraesCS2B03G0185500.1.CDS"/>
    <property type="gene ID" value="TraesCS2B03G0185500"/>
</dbReference>
<keyword evidence="6" id="KW-0539">Nucleus</keyword>
<dbReference type="SMR" id="A0A3B6C1H2"/>
<dbReference type="CDD" id="cd00167">
    <property type="entry name" value="SANT"/>
    <property type="match status" value="2"/>
</dbReference>
<keyword evidence="10" id="KW-1185">Reference proteome</keyword>
<proteinExistence type="predicted"/>
<name>A0A3B6C1H2_WHEAT</name>
<protein>
    <submittedName>
        <fullName evidence="9">Uncharacterized protein</fullName>
    </submittedName>
</protein>
<evidence type="ECO:0000256" key="6">
    <source>
        <dbReference type="ARBA" id="ARBA00023242"/>
    </source>
</evidence>
<dbReference type="PANTHER" id="PTHR48000">
    <property type="entry name" value="OS09G0431300 PROTEIN"/>
    <property type="match status" value="1"/>
</dbReference>
<dbReference type="InterPro" id="IPR017930">
    <property type="entry name" value="Myb_dom"/>
</dbReference>
<dbReference type="OMA" id="DRIICNM"/>
<dbReference type="GO" id="GO:0005634">
    <property type="term" value="C:nucleus"/>
    <property type="evidence" value="ECO:0000318"/>
    <property type="project" value="GO_Central"/>
</dbReference>
<dbReference type="GeneID" id="123043420"/>
<keyword evidence="4" id="KW-0238">DNA-binding</keyword>
<dbReference type="GO" id="GO:0003700">
    <property type="term" value="F:DNA-binding transcription factor activity"/>
    <property type="evidence" value="ECO:0000318"/>
    <property type="project" value="GO_Central"/>
</dbReference>
<feature type="domain" description="Myb-like" evidence="7">
    <location>
        <begin position="9"/>
        <end position="62"/>
    </location>
</feature>
<dbReference type="PROSITE" id="PS50090">
    <property type="entry name" value="MYB_LIKE"/>
    <property type="match status" value="2"/>
</dbReference>
<dbReference type="SMART" id="SM00717">
    <property type="entry name" value="SANT"/>
    <property type="match status" value="2"/>
</dbReference>
<dbReference type="GO" id="GO:0006355">
    <property type="term" value="P:regulation of DNA-templated transcription"/>
    <property type="evidence" value="ECO:0000318"/>
    <property type="project" value="GO_Central"/>
</dbReference>
<evidence type="ECO:0000256" key="1">
    <source>
        <dbReference type="ARBA" id="ARBA00004123"/>
    </source>
</evidence>
<dbReference type="PaxDb" id="4565-Traes_2BS_2A12B5E70.2"/>
<dbReference type="Gramene" id="TraesCS2B02G082400.1">
    <property type="protein sequence ID" value="TraesCS2B02G082400.1"/>
    <property type="gene ID" value="TraesCS2B02G082400"/>
</dbReference>
<dbReference type="EnsemblPlants" id="TraesCS2B02G082400.1">
    <property type="protein sequence ID" value="TraesCS2B02G082400.1"/>
    <property type="gene ID" value="TraesCS2B02G082400"/>
</dbReference>
<feature type="domain" description="HTH myb-type" evidence="8">
    <location>
        <begin position="67"/>
        <end position="117"/>
    </location>
</feature>
<organism evidence="9">
    <name type="scientific">Triticum aestivum</name>
    <name type="common">Wheat</name>
    <dbReference type="NCBI Taxonomy" id="4565"/>
    <lineage>
        <taxon>Eukaryota</taxon>
        <taxon>Viridiplantae</taxon>
        <taxon>Streptophyta</taxon>
        <taxon>Embryophyta</taxon>
        <taxon>Tracheophyta</taxon>
        <taxon>Spermatophyta</taxon>
        <taxon>Magnoliopsida</taxon>
        <taxon>Liliopsida</taxon>
        <taxon>Poales</taxon>
        <taxon>Poaceae</taxon>
        <taxon>BOP clade</taxon>
        <taxon>Pooideae</taxon>
        <taxon>Triticodae</taxon>
        <taxon>Triticeae</taxon>
        <taxon>Triticinae</taxon>
        <taxon>Triticum</taxon>
    </lineage>
</organism>
<comment type="subcellular location">
    <subcellularLocation>
        <location evidence="1">Nucleus</location>
    </subcellularLocation>
</comment>
<feature type="domain" description="HTH myb-type" evidence="8">
    <location>
        <begin position="9"/>
        <end position="66"/>
    </location>
</feature>
<dbReference type="AlphaFoldDB" id="A0A3B6C1H2"/>
<accession>A0A3B6C1H2</accession>
<keyword evidence="5" id="KW-0804">Transcription</keyword>
<evidence type="ECO:0000256" key="4">
    <source>
        <dbReference type="ARBA" id="ARBA00023125"/>
    </source>
</evidence>
<dbReference type="PROSITE" id="PS51294">
    <property type="entry name" value="HTH_MYB"/>
    <property type="match status" value="2"/>
</dbReference>
<evidence type="ECO:0000313" key="10">
    <source>
        <dbReference type="Proteomes" id="UP000019116"/>
    </source>
</evidence>
<dbReference type="Proteomes" id="UP000019116">
    <property type="component" value="Chromosome 2B"/>
</dbReference>
<gene>
    <name evidence="9" type="primary">LOC123043420</name>
</gene>
<evidence type="ECO:0000313" key="9">
    <source>
        <dbReference type="EnsemblPlants" id="TraesCS2B02G082400.1"/>
    </source>
</evidence>